<dbReference type="PANTHER" id="PTHR47135">
    <property type="entry name" value="FIBRONECTIN TYPE III DOMAIN-CONTAINING PROTEIN 7"/>
    <property type="match status" value="1"/>
</dbReference>
<feature type="chain" id="PRO_5019169390" description="Fibronectin type-III domain-containing protein" evidence="1">
    <location>
        <begin position="21"/>
        <end position="824"/>
    </location>
</feature>
<comment type="caution">
    <text evidence="3">The sequence shown here is derived from an EMBL/GenBank/DDBJ whole genome shotgun (WGS) entry which is preliminary data.</text>
</comment>
<sequence length="824" mass="88442">MAIRGLTYVLLACIANISSASTDFSMTIYTVTSRSISARWSSYVGAHSYRFSATSNAATGQPAFVVFNNRFILGSVSPLLPATLYNVKVEVLDGNGNVLAEAQTQQATAPDVPLNINAYSKTSSSITVNWSAVPKATHYVLKAKAGGSIIETTVNDSSGTLTGLQPYTLYTISVQSSNVGGNSQQSQPIETRTVLAAPVIHSSSPDFKTILVSLEPVPQAVKYSFIIIRSDAVGNKIKKTITSTNTSFTNLDPGVWYTIKAHALDANGIPGDDKIKEQITRPHAPQSVQASLTSDSMSTSLGVVVSWNASEGSTNYIAVPIGKFRILLQNCTSRSTSCVISPIACGTQYNVTVVAFNEAGASDAANATEFTSVPCSPNYIRIQEIRSGNLTVSWSPSPLTDYYTTFVKRDDGLEVMCNTSLTSCYFRSKCGFIYFISVFSYNKAGQCPPGNVLNYTTAPCCPTHVKSLFVSSDTIEVKWNPARGAEMYETKAQDASSVVFCNDTSTICTLSGLKCNTIYNMTVYSYSDIRGFNYSCQKKSITTGPCSPSILNITKVNPSTINVLWHQNNRNAMYKVFAFGKAGVRSCNSSGHSCEIADLPCGATFSVSAVATTPEGKSLPSYSLPLETAPCCPNNFSVAQITQSMTNVSWTAAIGAQSYTTVLESSKGQAKCHTGETHCLLGCITCSTNYTVSLSAVSETGLMSVCNYHGYSSSGCCPSAVKLYRLRSNALRVYWHAIAGSVNYIVNVTSNNANFTCSPMSGYTYCDISEIYCGDIYTVTVSPVSIDGSIVTFCPMKMYSVSCSMNSGAMVIYRGKRSLFYNEA</sequence>
<dbReference type="OrthoDB" id="9927686at2759"/>
<dbReference type="PROSITE" id="PS50853">
    <property type="entry name" value="FN3"/>
    <property type="match status" value="5"/>
</dbReference>
<dbReference type="InterPro" id="IPR036116">
    <property type="entry name" value="FN3_sf"/>
</dbReference>
<dbReference type="Pfam" id="PF00041">
    <property type="entry name" value="fn3"/>
    <property type="match status" value="2"/>
</dbReference>
<evidence type="ECO:0000313" key="4">
    <source>
        <dbReference type="Proteomes" id="UP000288216"/>
    </source>
</evidence>
<feature type="domain" description="Fibronectin type-III" evidence="2">
    <location>
        <begin position="376"/>
        <end position="460"/>
    </location>
</feature>
<dbReference type="AlphaFoldDB" id="A0A401NSP9"/>
<feature type="domain" description="Fibronectin type-III" evidence="2">
    <location>
        <begin position="284"/>
        <end position="375"/>
    </location>
</feature>
<dbReference type="Proteomes" id="UP000288216">
    <property type="component" value="Unassembled WGS sequence"/>
</dbReference>
<dbReference type="PANTHER" id="PTHR47135:SF1">
    <property type="entry name" value="FIBRONECTIN TYPE III DOMAIN-CONTAINING PROTEIN 7"/>
    <property type="match status" value="1"/>
</dbReference>
<feature type="domain" description="Fibronectin type-III" evidence="2">
    <location>
        <begin position="112"/>
        <end position="196"/>
    </location>
</feature>
<keyword evidence="4" id="KW-1185">Reference proteome</keyword>
<dbReference type="InterPro" id="IPR003961">
    <property type="entry name" value="FN3_dom"/>
</dbReference>
<feature type="domain" description="Fibronectin type-III" evidence="2">
    <location>
        <begin position="461"/>
        <end position="546"/>
    </location>
</feature>
<dbReference type="OMA" id="GHMSECT"/>
<keyword evidence="1" id="KW-0732">Signal</keyword>
<protein>
    <recommendedName>
        <fullName evidence="2">Fibronectin type-III domain-containing protein</fullName>
    </recommendedName>
</protein>
<organism evidence="3 4">
    <name type="scientific">Scyliorhinus torazame</name>
    <name type="common">Cloudy catshark</name>
    <name type="synonym">Catulus torazame</name>
    <dbReference type="NCBI Taxonomy" id="75743"/>
    <lineage>
        <taxon>Eukaryota</taxon>
        <taxon>Metazoa</taxon>
        <taxon>Chordata</taxon>
        <taxon>Craniata</taxon>
        <taxon>Vertebrata</taxon>
        <taxon>Chondrichthyes</taxon>
        <taxon>Elasmobranchii</taxon>
        <taxon>Galeomorphii</taxon>
        <taxon>Galeoidea</taxon>
        <taxon>Carcharhiniformes</taxon>
        <taxon>Scyliorhinidae</taxon>
        <taxon>Scyliorhinus</taxon>
    </lineage>
</organism>
<name>A0A401NSP9_SCYTO</name>
<feature type="domain" description="Fibronectin type-III" evidence="2">
    <location>
        <begin position="547"/>
        <end position="631"/>
    </location>
</feature>
<dbReference type="CDD" id="cd00063">
    <property type="entry name" value="FN3"/>
    <property type="match status" value="3"/>
</dbReference>
<accession>A0A401NSP9</accession>
<dbReference type="SUPFAM" id="SSF49265">
    <property type="entry name" value="Fibronectin type III"/>
    <property type="match status" value="4"/>
</dbReference>
<dbReference type="InterPro" id="IPR013783">
    <property type="entry name" value="Ig-like_fold"/>
</dbReference>
<evidence type="ECO:0000256" key="1">
    <source>
        <dbReference type="SAM" id="SignalP"/>
    </source>
</evidence>
<evidence type="ECO:0000259" key="2">
    <source>
        <dbReference type="PROSITE" id="PS50853"/>
    </source>
</evidence>
<proteinExistence type="predicted"/>
<evidence type="ECO:0000313" key="3">
    <source>
        <dbReference type="EMBL" id="GCB63905.1"/>
    </source>
</evidence>
<dbReference type="SMART" id="SM00060">
    <property type="entry name" value="FN3"/>
    <property type="match status" value="8"/>
</dbReference>
<reference evidence="3 4" key="1">
    <citation type="journal article" date="2018" name="Nat. Ecol. Evol.">
        <title>Shark genomes provide insights into elasmobranch evolution and the origin of vertebrates.</title>
        <authorList>
            <person name="Hara Y"/>
            <person name="Yamaguchi K"/>
            <person name="Onimaru K"/>
            <person name="Kadota M"/>
            <person name="Koyanagi M"/>
            <person name="Keeley SD"/>
            <person name="Tatsumi K"/>
            <person name="Tanaka K"/>
            <person name="Motone F"/>
            <person name="Kageyama Y"/>
            <person name="Nozu R"/>
            <person name="Adachi N"/>
            <person name="Nishimura O"/>
            <person name="Nakagawa R"/>
            <person name="Tanegashima C"/>
            <person name="Kiyatake I"/>
            <person name="Matsumoto R"/>
            <person name="Murakumo K"/>
            <person name="Nishida K"/>
            <person name="Terakita A"/>
            <person name="Kuratani S"/>
            <person name="Sato K"/>
            <person name="Hyodo S Kuraku.S."/>
        </authorList>
    </citation>
    <scope>NUCLEOTIDE SEQUENCE [LARGE SCALE GENOMIC DNA]</scope>
</reference>
<dbReference type="EMBL" id="BFAA01007985">
    <property type="protein sequence ID" value="GCB63905.1"/>
    <property type="molecule type" value="Genomic_DNA"/>
</dbReference>
<gene>
    <name evidence="3" type="ORF">scyTo_0014696</name>
</gene>
<dbReference type="Gene3D" id="2.60.40.10">
    <property type="entry name" value="Immunoglobulins"/>
    <property type="match status" value="4"/>
</dbReference>
<feature type="signal peptide" evidence="1">
    <location>
        <begin position="1"/>
        <end position="20"/>
    </location>
</feature>